<keyword evidence="1" id="KW-0472">Membrane</keyword>
<feature type="transmembrane region" description="Helical" evidence="1">
    <location>
        <begin position="71"/>
        <end position="98"/>
    </location>
</feature>
<organism evidence="2 3">
    <name type="scientific">Pedosphaera parvula (strain Ellin514)</name>
    <dbReference type="NCBI Taxonomy" id="320771"/>
    <lineage>
        <taxon>Bacteria</taxon>
        <taxon>Pseudomonadati</taxon>
        <taxon>Verrucomicrobiota</taxon>
        <taxon>Pedosphaerae</taxon>
        <taxon>Pedosphaerales</taxon>
        <taxon>Pedosphaeraceae</taxon>
        <taxon>Pedosphaera</taxon>
    </lineage>
</organism>
<reference evidence="2 3" key="1">
    <citation type="journal article" date="2011" name="J. Bacteriol.">
        <title>Genome sequence of 'Pedosphaera parvula' Ellin514, an aerobic Verrucomicrobial isolate from pasture soil.</title>
        <authorList>
            <person name="Kant R."/>
            <person name="van Passel M.W."/>
            <person name="Sangwan P."/>
            <person name="Palva A."/>
            <person name="Lucas S."/>
            <person name="Copeland A."/>
            <person name="Lapidus A."/>
            <person name="Glavina Del Rio T."/>
            <person name="Dalin E."/>
            <person name="Tice H."/>
            <person name="Bruce D."/>
            <person name="Goodwin L."/>
            <person name="Pitluck S."/>
            <person name="Chertkov O."/>
            <person name="Larimer F.W."/>
            <person name="Land M.L."/>
            <person name="Hauser L."/>
            <person name="Brettin T.S."/>
            <person name="Detter J.C."/>
            <person name="Han S."/>
            <person name="de Vos W.M."/>
            <person name="Janssen P.H."/>
            <person name="Smidt H."/>
        </authorList>
    </citation>
    <scope>NUCLEOTIDE SEQUENCE [LARGE SCALE GENOMIC DNA]</scope>
    <source>
        <strain evidence="2 3">Ellin514</strain>
    </source>
</reference>
<dbReference type="STRING" id="320771.Cflav_PD5092"/>
<keyword evidence="1" id="KW-1133">Transmembrane helix</keyword>
<sequence length="185" mass="19957">MESNPNREATMNPRWTGLAKFSSVYLRLALGISFLSAVAGRFGVWGVYGQPHVSWGDAYGRFVSYTAKLNWFLPAAMIPALALVATAAETLFGILLVLGLKTRITALLSGVLLTIFALTMAMALGIKAPLDYSVFSAAGGALLLGICTDFPFSLDELVRRNRQHSDLQKGELAKESDTLTKKGEV</sequence>
<feature type="transmembrane region" description="Helical" evidence="1">
    <location>
        <begin position="24"/>
        <end position="48"/>
    </location>
</feature>
<keyword evidence="1" id="KW-0812">Transmembrane</keyword>
<name>B9XBY9_PEDPL</name>
<dbReference type="AlphaFoldDB" id="B9XBY9"/>
<feature type="transmembrane region" description="Helical" evidence="1">
    <location>
        <begin position="105"/>
        <end position="126"/>
    </location>
</feature>
<dbReference type="SUPFAM" id="SSF82866">
    <property type="entry name" value="Multidrug efflux transporter AcrB transmembrane domain"/>
    <property type="match status" value="1"/>
</dbReference>
<proteinExistence type="predicted"/>
<gene>
    <name evidence="2" type="ORF">Cflav_PD5092</name>
</gene>
<evidence type="ECO:0000313" key="3">
    <source>
        <dbReference type="Proteomes" id="UP000003688"/>
    </source>
</evidence>
<evidence type="ECO:0000313" key="2">
    <source>
        <dbReference type="EMBL" id="EEF62457.1"/>
    </source>
</evidence>
<protein>
    <submittedName>
        <fullName evidence="2">DoxX family protein</fullName>
    </submittedName>
</protein>
<feature type="transmembrane region" description="Helical" evidence="1">
    <location>
        <begin position="132"/>
        <end position="152"/>
    </location>
</feature>
<comment type="caution">
    <text evidence="2">The sequence shown here is derived from an EMBL/GenBank/DDBJ whole genome shotgun (WGS) entry which is preliminary data.</text>
</comment>
<keyword evidence="3" id="KW-1185">Reference proteome</keyword>
<dbReference type="Proteomes" id="UP000003688">
    <property type="component" value="Unassembled WGS sequence"/>
</dbReference>
<dbReference type="EMBL" id="ABOX02000004">
    <property type="protein sequence ID" value="EEF62457.1"/>
    <property type="molecule type" value="Genomic_DNA"/>
</dbReference>
<evidence type="ECO:0000256" key="1">
    <source>
        <dbReference type="SAM" id="Phobius"/>
    </source>
</evidence>
<accession>B9XBY9</accession>